<sequence>MTHILETIPNDAELEAMACPKNQNKQKMLEKKRSAKRRLESMLDDIQLKRAIGADADLDYF</sequence>
<keyword evidence="1" id="KW-0175">Coiled coil</keyword>
<proteinExistence type="predicted"/>
<accession>A0A917NCI9</accession>
<evidence type="ECO:0000313" key="2">
    <source>
        <dbReference type="EMBL" id="GGI87519.1"/>
    </source>
</evidence>
<evidence type="ECO:0000313" key="3">
    <source>
        <dbReference type="Proteomes" id="UP000613743"/>
    </source>
</evidence>
<comment type="caution">
    <text evidence="2">The sequence shown here is derived from an EMBL/GenBank/DDBJ whole genome shotgun (WGS) entry which is preliminary data.</text>
</comment>
<dbReference type="Proteomes" id="UP000613743">
    <property type="component" value="Unassembled WGS sequence"/>
</dbReference>
<evidence type="ECO:0000256" key="1">
    <source>
        <dbReference type="SAM" id="Coils"/>
    </source>
</evidence>
<keyword evidence="3" id="KW-1185">Reference proteome</keyword>
<feature type="coiled-coil region" evidence="1">
    <location>
        <begin position="22"/>
        <end position="49"/>
    </location>
</feature>
<name>A0A917NCI9_9GAMM</name>
<reference evidence="2" key="2">
    <citation type="submission" date="2020-09" db="EMBL/GenBank/DDBJ databases">
        <authorList>
            <person name="Sun Q."/>
            <person name="Ohkuma M."/>
        </authorList>
    </citation>
    <scope>NUCLEOTIDE SEQUENCE</scope>
    <source>
        <strain evidence="2">JCM 30804</strain>
    </source>
</reference>
<organism evidence="2 3">
    <name type="scientific">Shewanella gelidii</name>
    <dbReference type="NCBI Taxonomy" id="1642821"/>
    <lineage>
        <taxon>Bacteria</taxon>
        <taxon>Pseudomonadati</taxon>
        <taxon>Pseudomonadota</taxon>
        <taxon>Gammaproteobacteria</taxon>
        <taxon>Alteromonadales</taxon>
        <taxon>Shewanellaceae</taxon>
        <taxon>Shewanella</taxon>
    </lineage>
</organism>
<protein>
    <submittedName>
        <fullName evidence="2">Uncharacterized protein</fullName>
    </submittedName>
</protein>
<dbReference type="EMBL" id="BMPZ01000008">
    <property type="protein sequence ID" value="GGI87519.1"/>
    <property type="molecule type" value="Genomic_DNA"/>
</dbReference>
<dbReference type="RefSeq" id="WP_188921616.1">
    <property type="nucleotide sequence ID" value="NZ_BMPZ01000008.1"/>
</dbReference>
<dbReference type="AlphaFoldDB" id="A0A917NCI9"/>
<gene>
    <name evidence="2" type="ORF">GCM10009332_25960</name>
</gene>
<reference evidence="2" key="1">
    <citation type="journal article" date="2014" name="Int. J. Syst. Evol. Microbiol.">
        <title>Complete genome sequence of Corynebacterium casei LMG S-19264T (=DSM 44701T), isolated from a smear-ripened cheese.</title>
        <authorList>
            <consortium name="US DOE Joint Genome Institute (JGI-PGF)"/>
            <person name="Walter F."/>
            <person name="Albersmeier A."/>
            <person name="Kalinowski J."/>
            <person name="Ruckert C."/>
        </authorList>
    </citation>
    <scope>NUCLEOTIDE SEQUENCE</scope>
    <source>
        <strain evidence="2">JCM 30804</strain>
    </source>
</reference>